<dbReference type="Pfam" id="PF00395">
    <property type="entry name" value="SLH"/>
    <property type="match status" value="3"/>
</dbReference>
<reference evidence="4 5" key="1">
    <citation type="submission" date="2016-12" db="EMBL/GenBank/DDBJ databases">
        <title>Domibacillus sp. SAOS 44 whole genome sequencing.</title>
        <authorList>
            <person name="Verma A."/>
            <person name="Krishnamurthi S."/>
        </authorList>
    </citation>
    <scope>NUCLEOTIDE SEQUENCE [LARGE SCALE GENOMIC DNA]</scope>
    <source>
        <strain evidence="4 5">SAOS 44</strain>
    </source>
</reference>
<evidence type="ECO:0000259" key="3">
    <source>
        <dbReference type="PROSITE" id="PS51272"/>
    </source>
</evidence>
<dbReference type="InterPro" id="IPR051465">
    <property type="entry name" value="Cell_Envelope_Struct_Comp"/>
</dbReference>
<feature type="signal peptide" evidence="2">
    <location>
        <begin position="1"/>
        <end position="27"/>
    </location>
</feature>
<dbReference type="RefSeq" id="WP_073711212.1">
    <property type="nucleotide sequence ID" value="NZ_MRWQ01000005.1"/>
</dbReference>
<dbReference type="InterPro" id="IPR008258">
    <property type="entry name" value="Transglycosylase_SLT_dom_1"/>
</dbReference>
<dbReference type="AlphaFoldDB" id="A0A1Q5P501"/>
<evidence type="ECO:0000313" key="4">
    <source>
        <dbReference type="EMBL" id="OKL37340.1"/>
    </source>
</evidence>
<feature type="chain" id="PRO_5013361668" description="SLH domain-containing protein" evidence="2">
    <location>
        <begin position="28"/>
        <end position="475"/>
    </location>
</feature>
<dbReference type="Proteomes" id="UP000186524">
    <property type="component" value="Unassembled WGS sequence"/>
</dbReference>
<dbReference type="PROSITE" id="PS51272">
    <property type="entry name" value="SLH"/>
    <property type="match status" value="2"/>
</dbReference>
<sequence>MKASFGKIGLLAILVASLMNNNGEALAESSGMSACEAFGNVKTGVNPSFQHVNCLLTNAALEADIPPEVFKAVATKENGGWKQFDANGNAVTSSDGGIGLMQITNQSNYDQEKLKTDLVYNIEAGIQILDSMYDRTSSDLPKIKDAGRHVIENWYFPVMAYNGIKPVNSPIVKGTGLVNTNAYQERVFAIIEQDSFAGDRELAAFPFHKDDFAYDPSSNQNITFLKKEYVISKDTHDSIYGLKAGDYAVTTDAVNLRIQPGSTILKQLPKQTVLTVTGPFLYGQGTNQYVWYPVRTSDGQAGYIASAYLEKTGAPAISFSDVSMQNRFYTDITALSKRGIISGFPDGSFGPRQIVTRGQAAIMMARAFHLPVSGGDYIEAVKENGMMSGFTDGHFYENDPVTRGQMAILLTNAFDLKETGAITFSDVSSSMKAYDSIKRVVAAEIAFGYGDNTFKPDSDVTREQFSAFLNRALQK</sequence>
<dbReference type="OrthoDB" id="2690990at2"/>
<comment type="caution">
    <text evidence="4">The sequence shown here is derived from an EMBL/GenBank/DDBJ whole genome shotgun (WGS) entry which is preliminary data.</text>
</comment>
<dbReference type="InterPro" id="IPR001119">
    <property type="entry name" value="SLH_dom"/>
</dbReference>
<feature type="domain" description="SLH" evidence="3">
    <location>
        <begin position="315"/>
        <end position="378"/>
    </location>
</feature>
<dbReference type="InterPro" id="IPR003646">
    <property type="entry name" value="SH3-like_bac-type"/>
</dbReference>
<keyword evidence="1 2" id="KW-0732">Signal</keyword>
<proteinExistence type="predicted"/>
<dbReference type="Pfam" id="PF08239">
    <property type="entry name" value="SH3_3"/>
    <property type="match status" value="1"/>
</dbReference>
<evidence type="ECO:0000256" key="1">
    <source>
        <dbReference type="ARBA" id="ARBA00022729"/>
    </source>
</evidence>
<organism evidence="4 5">
    <name type="scientific">Domibacillus mangrovi</name>
    <dbReference type="NCBI Taxonomy" id="1714354"/>
    <lineage>
        <taxon>Bacteria</taxon>
        <taxon>Bacillati</taxon>
        <taxon>Bacillota</taxon>
        <taxon>Bacilli</taxon>
        <taxon>Bacillales</taxon>
        <taxon>Bacillaceae</taxon>
        <taxon>Domibacillus</taxon>
    </lineage>
</organism>
<name>A0A1Q5P501_9BACI</name>
<dbReference type="Gene3D" id="2.30.30.40">
    <property type="entry name" value="SH3 Domains"/>
    <property type="match status" value="1"/>
</dbReference>
<dbReference type="PANTHER" id="PTHR43308">
    <property type="entry name" value="OUTER MEMBRANE PROTEIN ALPHA-RELATED"/>
    <property type="match status" value="1"/>
</dbReference>
<accession>A0A1Q5P501</accession>
<gene>
    <name evidence="4" type="ORF">BLL40_07140</name>
</gene>
<dbReference type="Pfam" id="PF01464">
    <property type="entry name" value="SLT"/>
    <property type="match status" value="1"/>
</dbReference>
<keyword evidence="5" id="KW-1185">Reference proteome</keyword>
<evidence type="ECO:0000313" key="5">
    <source>
        <dbReference type="Proteomes" id="UP000186524"/>
    </source>
</evidence>
<dbReference type="PANTHER" id="PTHR43308:SF5">
    <property type="entry name" value="S-LAYER PROTEIN _ PEPTIDOGLYCAN ENDO-BETA-N-ACETYLGLUCOSAMINIDASE"/>
    <property type="match status" value="1"/>
</dbReference>
<dbReference type="Gene3D" id="1.10.530.10">
    <property type="match status" value="1"/>
</dbReference>
<feature type="domain" description="SLH" evidence="3">
    <location>
        <begin position="420"/>
        <end position="475"/>
    </location>
</feature>
<dbReference type="SUPFAM" id="SSF53955">
    <property type="entry name" value="Lysozyme-like"/>
    <property type="match status" value="1"/>
</dbReference>
<evidence type="ECO:0000256" key="2">
    <source>
        <dbReference type="SAM" id="SignalP"/>
    </source>
</evidence>
<dbReference type="EMBL" id="MRWQ01000005">
    <property type="protein sequence ID" value="OKL37340.1"/>
    <property type="molecule type" value="Genomic_DNA"/>
</dbReference>
<dbReference type="STRING" id="1714354.BLL40_07140"/>
<dbReference type="InterPro" id="IPR023346">
    <property type="entry name" value="Lysozyme-like_dom_sf"/>
</dbReference>
<protein>
    <recommendedName>
        <fullName evidence="3">SLH domain-containing protein</fullName>
    </recommendedName>
</protein>